<evidence type="ECO:0000256" key="3">
    <source>
        <dbReference type="SAM" id="SignalP"/>
    </source>
</evidence>
<organism evidence="4">
    <name type="scientific">Guillardia theta</name>
    <name type="common">Cryptophyte</name>
    <name type="synonym">Cryptomonas phi</name>
    <dbReference type="NCBI Taxonomy" id="55529"/>
    <lineage>
        <taxon>Eukaryota</taxon>
        <taxon>Cryptophyceae</taxon>
        <taxon>Pyrenomonadales</taxon>
        <taxon>Geminigeraceae</taxon>
        <taxon>Guillardia</taxon>
    </lineage>
</organism>
<feature type="coiled-coil region" evidence="1">
    <location>
        <begin position="126"/>
        <end position="156"/>
    </location>
</feature>
<feature type="compositionally biased region" description="Basic and acidic residues" evidence="2">
    <location>
        <begin position="199"/>
        <end position="208"/>
    </location>
</feature>
<keyword evidence="3" id="KW-0732">Signal</keyword>
<accession>A0A7S4LZ74</accession>
<dbReference type="PROSITE" id="PS51257">
    <property type="entry name" value="PROKAR_LIPOPROTEIN"/>
    <property type="match status" value="1"/>
</dbReference>
<protein>
    <submittedName>
        <fullName evidence="4">Uncharacterized protein</fullName>
    </submittedName>
</protein>
<dbReference type="EMBL" id="HBKN01000177">
    <property type="protein sequence ID" value="CAE2190843.1"/>
    <property type="molecule type" value="Transcribed_RNA"/>
</dbReference>
<evidence type="ECO:0000256" key="1">
    <source>
        <dbReference type="SAM" id="Coils"/>
    </source>
</evidence>
<evidence type="ECO:0000256" key="2">
    <source>
        <dbReference type="SAM" id="MobiDB-lite"/>
    </source>
</evidence>
<feature type="chain" id="PRO_5030717239" evidence="3">
    <location>
        <begin position="22"/>
        <end position="268"/>
    </location>
</feature>
<sequence length="268" mass="29486">MIRKCVLVAVVGILGCNSVSAFSPCTPMKLAGNSVPKIARCARPSSLTLKAKENSKMEKFVQSSKTLALSLALAFGVACPRKSNAQYAISADGTFYEQVATKESPDFIRGGFSAAAAITTFGSITAYVLKKEKQELDEYAEQYEQELGRLENFKQEFLDGVPSDNSLMASLNKAIRGETNKEEEEDEFEKNVRLFMEEEQKKEEDKKNNGAGYAKQGGATLLERPSDPNGNESEEWMKDVVFEDKPAAIDEEQLKALQRMFGGSDSSK</sequence>
<dbReference type="AlphaFoldDB" id="A0A7S4LZ74"/>
<feature type="region of interest" description="Disordered" evidence="2">
    <location>
        <begin position="199"/>
        <end position="235"/>
    </location>
</feature>
<gene>
    <name evidence="4" type="ORF">GTHE00462_LOCUS154</name>
</gene>
<keyword evidence="1" id="KW-0175">Coiled coil</keyword>
<evidence type="ECO:0000313" key="4">
    <source>
        <dbReference type="EMBL" id="CAE2190843.1"/>
    </source>
</evidence>
<reference evidence="4" key="1">
    <citation type="submission" date="2021-01" db="EMBL/GenBank/DDBJ databases">
        <authorList>
            <person name="Corre E."/>
            <person name="Pelletier E."/>
            <person name="Niang G."/>
            <person name="Scheremetjew M."/>
            <person name="Finn R."/>
            <person name="Kale V."/>
            <person name="Holt S."/>
            <person name="Cochrane G."/>
            <person name="Meng A."/>
            <person name="Brown T."/>
            <person name="Cohen L."/>
        </authorList>
    </citation>
    <scope>NUCLEOTIDE SEQUENCE</scope>
    <source>
        <strain evidence="4">CCMP 2712</strain>
    </source>
</reference>
<name>A0A7S4LZ74_GUITH</name>
<proteinExistence type="predicted"/>
<feature type="signal peptide" evidence="3">
    <location>
        <begin position="1"/>
        <end position="21"/>
    </location>
</feature>